<feature type="compositionally biased region" description="Low complexity" evidence="1">
    <location>
        <begin position="362"/>
        <end position="391"/>
    </location>
</feature>
<dbReference type="CDD" id="cd00067">
    <property type="entry name" value="GAL4"/>
    <property type="match status" value="1"/>
</dbReference>
<evidence type="ECO:0000313" key="4">
    <source>
        <dbReference type="Proteomes" id="UP000297245"/>
    </source>
</evidence>
<dbReference type="Proteomes" id="UP000297245">
    <property type="component" value="Unassembled WGS sequence"/>
</dbReference>
<feature type="compositionally biased region" description="Polar residues" evidence="1">
    <location>
        <begin position="462"/>
        <end position="479"/>
    </location>
</feature>
<feature type="region of interest" description="Disordered" evidence="1">
    <location>
        <begin position="598"/>
        <end position="622"/>
    </location>
</feature>
<dbReference type="PANTHER" id="PTHR47654">
    <property type="entry name" value="ZN(II)2CYS6 TRANSCRIPTION FACTOR (EUROFUNG)-RELATED"/>
    <property type="match status" value="1"/>
</dbReference>
<feature type="compositionally biased region" description="Polar residues" evidence="1">
    <location>
        <begin position="556"/>
        <end position="567"/>
    </location>
</feature>
<feature type="compositionally biased region" description="Basic and acidic residues" evidence="1">
    <location>
        <begin position="542"/>
        <end position="555"/>
    </location>
</feature>
<dbReference type="PROSITE" id="PS50048">
    <property type="entry name" value="ZN2_CY6_FUNGAL_2"/>
    <property type="match status" value="1"/>
</dbReference>
<evidence type="ECO:0000313" key="3">
    <source>
        <dbReference type="EMBL" id="THU80860.1"/>
    </source>
</evidence>
<dbReference type="Gene3D" id="4.10.240.10">
    <property type="entry name" value="Zn(2)-C6 fungal-type DNA-binding domain"/>
    <property type="match status" value="1"/>
</dbReference>
<feature type="region of interest" description="Disordered" evidence="1">
    <location>
        <begin position="95"/>
        <end position="116"/>
    </location>
</feature>
<dbReference type="GO" id="GO:0000981">
    <property type="term" value="F:DNA-binding transcription factor activity, RNA polymerase II-specific"/>
    <property type="evidence" value="ECO:0007669"/>
    <property type="project" value="InterPro"/>
</dbReference>
<feature type="compositionally biased region" description="Basic residues" evidence="1">
    <location>
        <begin position="287"/>
        <end position="296"/>
    </location>
</feature>
<protein>
    <recommendedName>
        <fullName evidence="2">Zn(2)-C6 fungal-type domain-containing protein</fullName>
    </recommendedName>
</protein>
<feature type="compositionally biased region" description="Low complexity" evidence="1">
    <location>
        <begin position="104"/>
        <end position="114"/>
    </location>
</feature>
<dbReference type="SUPFAM" id="SSF57701">
    <property type="entry name" value="Zn2/Cys6 DNA-binding domain"/>
    <property type="match status" value="1"/>
</dbReference>
<reference evidence="3 4" key="1">
    <citation type="journal article" date="2019" name="Nat. Ecol. Evol.">
        <title>Megaphylogeny resolves global patterns of mushroom evolution.</title>
        <authorList>
            <person name="Varga T."/>
            <person name="Krizsan K."/>
            <person name="Foldi C."/>
            <person name="Dima B."/>
            <person name="Sanchez-Garcia M."/>
            <person name="Sanchez-Ramirez S."/>
            <person name="Szollosi G.J."/>
            <person name="Szarkandi J.G."/>
            <person name="Papp V."/>
            <person name="Albert L."/>
            <person name="Andreopoulos W."/>
            <person name="Angelini C."/>
            <person name="Antonin V."/>
            <person name="Barry K.W."/>
            <person name="Bougher N.L."/>
            <person name="Buchanan P."/>
            <person name="Buyck B."/>
            <person name="Bense V."/>
            <person name="Catcheside P."/>
            <person name="Chovatia M."/>
            <person name="Cooper J."/>
            <person name="Damon W."/>
            <person name="Desjardin D."/>
            <person name="Finy P."/>
            <person name="Geml J."/>
            <person name="Haridas S."/>
            <person name="Hughes K."/>
            <person name="Justo A."/>
            <person name="Karasinski D."/>
            <person name="Kautmanova I."/>
            <person name="Kiss B."/>
            <person name="Kocsube S."/>
            <person name="Kotiranta H."/>
            <person name="LaButti K.M."/>
            <person name="Lechner B.E."/>
            <person name="Liimatainen K."/>
            <person name="Lipzen A."/>
            <person name="Lukacs Z."/>
            <person name="Mihaltcheva S."/>
            <person name="Morgado L.N."/>
            <person name="Niskanen T."/>
            <person name="Noordeloos M.E."/>
            <person name="Ohm R.A."/>
            <person name="Ortiz-Santana B."/>
            <person name="Ovrebo C."/>
            <person name="Racz N."/>
            <person name="Riley R."/>
            <person name="Savchenko A."/>
            <person name="Shiryaev A."/>
            <person name="Soop K."/>
            <person name="Spirin V."/>
            <person name="Szebenyi C."/>
            <person name="Tomsovsky M."/>
            <person name="Tulloss R.E."/>
            <person name="Uehling J."/>
            <person name="Grigoriev I.V."/>
            <person name="Vagvolgyi C."/>
            <person name="Papp T."/>
            <person name="Martin F.M."/>
            <person name="Miettinen O."/>
            <person name="Hibbett D.S."/>
            <person name="Nagy L.G."/>
        </authorList>
    </citation>
    <scope>NUCLEOTIDE SEQUENCE [LARGE SCALE GENOMIC DNA]</scope>
    <source>
        <strain evidence="3 4">CBS 962.96</strain>
    </source>
</reference>
<evidence type="ECO:0000256" key="1">
    <source>
        <dbReference type="SAM" id="MobiDB-lite"/>
    </source>
</evidence>
<feature type="region of interest" description="Disordered" evidence="1">
    <location>
        <begin position="191"/>
        <end position="211"/>
    </location>
</feature>
<feature type="compositionally biased region" description="Polar residues" evidence="1">
    <location>
        <begin position="493"/>
        <end position="509"/>
    </location>
</feature>
<sequence>MSYGDHGTYDDVHPEYHHHDGHHYQNRVPVSSSHPAEYDRAMFQPPRHSFNTFVQSNYHPQHQLSYHQNHQDMEFSYDPNNVLYYPSCHSSSYPLQRLPPPSHPRSQSQQLPSPAEVNASQRWYHYQKWRVPMSSSHSAEYDHAMFPLPRPSFDTFVQSNYPEHQLSYHQNYQNTKFSYDPNYVPFCPSSSSYPPQRLTPPSHPRSQSQQLPFSAEVDVGQSVPLAGSLNPSTGIFIYSPEHFRLRTAQACEKCRTRKVKCSGDHPSCERCLTRGLICQYAKDGRVRGSKKPKTKARNSNLSFSSTNSNSNSSKTTQSTDTAAATPSLRSSSVEGPTIDKVSSAPTFSVSSLSSPAELVHTPASDSPSPSSVFTSPLSAGSGSTASSTSPLDVYPQPGHDALSMDEYRGPQSHPSDLWLPSSSSLLPLTCRDPQSRSASCQNMAVLSVQEHPKTPSLMLDMQSHSTSSRPGLRSGSDSTMGILRVSTPKERFPNNSMLNPYRSLSQSSPLLGHHSHTCSKSSSLSSLSTSQLPLLSPLPMETGHDEARSVQRDLSPRSTISDSQAPVSYSDGPVHPDPLSQFGSYSLEFCAGTHQQRPSILSGMGSELSHEPDRNNLPANEMPFSGMHGINDFSSQCIHQLHYADQQHFHQRHLPLSKSSSLSAMGASDSETIKYPVAGM</sequence>
<proteinExistence type="predicted"/>
<feature type="compositionally biased region" description="Low complexity" evidence="1">
    <location>
        <begin position="298"/>
        <end position="321"/>
    </location>
</feature>
<feature type="region of interest" description="Disordered" evidence="1">
    <location>
        <begin position="1"/>
        <end position="34"/>
    </location>
</feature>
<feature type="compositionally biased region" description="Basic and acidic residues" evidence="1">
    <location>
        <begin position="7"/>
        <end position="18"/>
    </location>
</feature>
<dbReference type="InterPro" id="IPR053230">
    <property type="entry name" value="Trans_reg_galc"/>
</dbReference>
<dbReference type="PROSITE" id="PS00463">
    <property type="entry name" value="ZN2_CY6_FUNGAL_1"/>
    <property type="match status" value="1"/>
</dbReference>
<dbReference type="AlphaFoldDB" id="A0A4S8KY39"/>
<dbReference type="GO" id="GO:0008270">
    <property type="term" value="F:zinc ion binding"/>
    <property type="evidence" value="ECO:0007669"/>
    <property type="project" value="InterPro"/>
</dbReference>
<dbReference type="PANTHER" id="PTHR47654:SF5">
    <property type="entry name" value="TRANSCRIPTION FACTOR DOMAIN-CONTAINING PROTEIN"/>
    <property type="match status" value="1"/>
</dbReference>
<dbReference type="Pfam" id="PF00172">
    <property type="entry name" value="Zn_clus"/>
    <property type="match status" value="1"/>
</dbReference>
<feature type="compositionally biased region" description="Polar residues" evidence="1">
    <location>
        <begin position="322"/>
        <end position="334"/>
    </location>
</feature>
<dbReference type="EMBL" id="ML179863">
    <property type="protein sequence ID" value="THU80860.1"/>
    <property type="molecule type" value="Genomic_DNA"/>
</dbReference>
<gene>
    <name evidence="3" type="ORF">K435DRAFT_873932</name>
</gene>
<feature type="region of interest" description="Disordered" evidence="1">
    <location>
        <begin position="284"/>
        <end position="420"/>
    </location>
</feature>
<name>A0A4S8KY39_DENBC</name>
<dbReference type="InterPro" id="IPR001138">
    <property type="entry name" value="Zn2Cys6_DnaBD"/>
</dbReference>
<feature type="compositionally biased region" description="Polar residues" evidence="1">
    <location>
        <begin position="343"/>
        <end position="354"/>
    </location>
</feature>
<feature type="region of interest" description="Disordered" evidence="1">
    <location>
        <begin position="458"/>
        <end position="576"/>
    </location>
</feature>
<feature type="compositionally biased region" description="Low complexity" evidence="1">
    <location>
        <begin position="519"/>
        <end position="539"/>
    </location>
</feature>
<dbReference type="SMART" id="SM00066">
    <property type="entry name" value="GAL4"/>
    <property type="match status" value="1"/>
</dbReference>
<feature type="domain" description="Zn(2)-C6 fungal-type" evidence="2">
    <location>
        <begin position="250"/>
        <end position="280"/>
    </location>
</feature>
<dbReference type="OrthoDB" id="2399539at2759"/>
<accession>A0A4S8KY39</accession>
<dbReference type="InterPro" id="IPR036864">
    <property type="entry name" value="Zn2-C6_fun-type_DNA-bd_sf"/>
</dbReference>
<evidence type="ECO:0000259" key="2">
    <source>
        <dbReference type="PROSITE" id="PS50048"/>
    </source>
</evidence>
<keyword evidence="4" id="KW-1185">Reference proteome</keyword>
<organism evidence="3 4">
    <name type="scientific">Dendrothele bispora (strain CBS 962.96)</name>
    <dbReference type="NCBI Taxonomy" id="1314807"/>
    <lineage>
        <taxon>Eukaryota</taxon>
        <taxon>Fungi</taxon>
        <taxon>Dikarya</taxon>
        <taxon>Basidiomycota</taxon>
        <taxon>Agaricomycotina</taxon>
        <taxon>Agaricomycetes</taxon>
        <taxon>Agaricomycetidae</taxon>
        <taxon>Agaricales</taxon>
        <taxon>Agaricales incertae sedis</taxon>
        <taxon>Dendrothele</taxon>
    </lineage>
</organism>